<evidence type="ECO:0000313" key="1">
    <source>
        <dbReference type="EMBL" id="MRH01196.1"/>
    </source>
</evidence>
<dbReference type="RefSeq" id="WP_153751755.1">
    <property type="nucleotide sequence ID" value="NZ_WJPM01000009.1"/>
</dbReference>
<accession>A0A6N7QEG3</accession>
<evidence type="ECO:0000313" key="4">
    <source>
        <dbReference type="Proteomes" id="UP000439314"/>
    </source>
</evidence>
<organism evidence="1 4">
    <name type="scientific">Xanthomonas sontii</name>
    <dbReference type="NCBI Taxonomy" id="2650745"/>
    <lineage>
        <taxon>Bacteria</taxon>
        <taxon>Pseudomonadati</taxon>
        <taxon>Pseudomonadota</taxon>
        <taxon>Gammaproteobacteria</taxon>
        <taxon>Lysobacterales</taxon>
        <taxon>Lysobacteraceae</taxon>
        <taxon>Xanthomonas</taxon>
    </lineage>
</organism>
<protein>
    <submittedName>
        <fullName evidence="1">Uncharacterized protein</fullName>
    </submittedName>
</protein>
<keyword evidence="3" id="KW-1185">Reference proteome</keyword>
<sequence>MNSSVALAIVVGSWLSLPGGSWTPNTEDVAAARQQLEPYVTRQASMGKMRLPDWSSYTFQYQGQTFRGDKVILINAFCSTPPATAATDMVVVFDGGPCYFTARWDPVEKIFLDVVFNGHA</sequence>
<proteinExistence type="predicted"/>
<dbReference type="Proteomes" id="UP000439314">
    <property type="component" value="Unassembled WGS sequence"/>
</dbReference>
<evidence type="ECO:0000313" key="3">
    <source>
        <dbReference type="Proteomes" id="UP000437931"/>
    </source>
</evidence>
<gene>
    <name evidence="1" type="ORF">GIY21_12950</name>
    <name evidence="2" type="ORF">GIY22_12100</name>
</gene>
<comment type="caution">
    <text evidence="1">The sequence shown here is derived from an EMBL/GenBank/DDBJ whole genome shotgun (WGS) entry which is preliminary data.</text>
</comment>
<dbReference type="Proteomes" id="UP000437931">
    <property type="component" value="Unassembled WGS sequence"/>
</dbReference>
<reference evidence="2" key="2">
    <citation type="journal article" date="2020" name="Plant Dis.">
        <title>A Grain Rot of Rice in Iran Caused by a Xanthomonas Strain Closely Related to X. sacchari.</title>
        <authorList>
            <person name="Mirghasempour S.A."/>
            <person name="Huang S."/>
            <person name="Studholme D.J."/>
            <person name="Brady C.L."/>
        </authorList>
    </citation>
    <scope>NUCLEOTIDE SEQUENCE</scope>
    <source>
        <strain evidence="2">SAM114</strain>
    </source>
</reference>
<dbReference type="EMBL" id="WJPN01000010">
    <property type="protein sequence ID" value="MRH01196.1"/>
    <property type="molecule type" value="Genomic_DNA"/>
</dbReference>
<reference evidence="3 4" key="1">
    <citation type="submission" date="2019-11" db="EMBL/GenBank/DDBJ databases">
        <title>First report of rice panicle blight caused by Xanthomonas sp. in Iran.</title>
        <authorList>
            <person name="Mirghasempour S.A."/>
            <person name="Huang S."/>
            <person name="Brady C.L."/>
            <person name="Studholme D.J."/>
        </authorList>
    </citation>
    <scope>NUCLEOTIDE SEQUENCE [LARGE SCALE GENOMIC DNA]</scope>
    <source>
        <strain evidence="1 4">ASD011</strain>
        <strain evidence="3">SAM114</strain>
    </source>
</reference>
<evidence type="ECO:0000313" key="2">
    <source>
        <dbReference type="EMBL" id="MRH75367.1"/>
    </source>
</evidence>
<name>A0A6N7QEG3_9XANT</name>
<dbReference type="AlphaFoldDB" id="A0A6N7QEG3"/>
<dbReference type="EMBL" id="WJPM01000009">
    <property type="protein sequence ID" value="MRH75367.1"/>
    <property type="molecule type" value="Genomic_DNA"/>
</dbReference>